<name>A0A239LZE8_9ACTN</name>
<sequence>MIAPPWRHFSFRCSSTPDAYVVCVLEQLHRALNNRDVFASPSHRWSNPRARLLDGPDWDAVEEDVLAGLSLDMPVEEHLAELVRGLDAGWKQLAERLEEAGPAANSSATSSAS</sequence>
<organism evidence="1 2">
    <name type="scientific">Streptosporangium subroseum</name>
    <dbReference type="NCBI Taxonomy" id="106412"/>
    <lineage>
        <taxon>Bacteria</taxon>
        <taxon>Bacillati</taxon>
        <taxon>Actinomycetota</taxon>
        <taxon>Actinomycetes</taxon>
        <taxon>Streptosporangiales</taxon>
        <taxon>Streptosporangiaceae</taxon>
        <taxon>Streptosporangium</taxon>
    </lineage>
</organism>
<evidence type="ECO:0000313" key="1">
    <source>
        <dbReference type="EMBL" id="SNT35775.1"/>
    </source>
</evidence>
<proteinExistence type="predicted"/>
<gene>
    <name evidence="1" type="ORF">SAMN05216276_103670</name>
</gene>
<dbReference type="AlphaFoldDB" id="A0A239LZE8"/>
<keyword evidence="2" id="KW-1185">Reference proteome</keyword>
<reference evidence="1 2" key="1">
    <citation type="submission" date="2017-06" db="EMBL/GenBank/DDBJ databases">
        <authorList>
            <person name="Kim H.J."/>
            <person name="Triplett B.A."/>
        </authorList>
    </citation>
    <scope>NUCLEOTIDE SEQUENCE [LARGE SCALE GENOMIC DNA]</scope>
    <source>
        <strain evidence="1 2">CGMCC 4.2132</strain>
    </source>
</reference>
<protein>
    <submittedName>
        <fullName evidence="1">Uncharacterized protein</fullName>
    </submittedName>
</protein>
<evidence type="ECO:0000313" key="2">
    <source>
        <dbReference type="Proteomes" id="UP000198282"/>
    </source>
</evidence>
<dbReference type="EMBL" id="FZOD01000036">
    <property type="protein sequence ID" value="SNT35775.1"/>
    <property type="molecule type" value="Genomic_DNA"/>
</dbReference>
<dbReference type="Proteomes" id="UP000198282">
    <property type="component" value="Unassembled WGS sequence"/>
</dbReference>
<accession>A0A239LZE8</accession>